<dbReference type="InterPro" id="IPR000467">
    <property type="entry name" value="G_patch_dom"/>
</dbReference>
<dbReference type="InterPro" id="IPR024933">
    <property type="entry name" value="TFP11"/>
</dbReference>
<dbReference type="RefSeq" id="XP_030843762.1">
    <property type="nucleotide sequence ID" value="XM_030987902.1"/>
</dbReference>
<dbReference type="InterPro" id="IPR022159">
    <property type="entry name" value="STIP/TFIP11_N"/>
</dbReference>
<evidence type="ECO:0000256" key="4">
    <source>
        <dbReference type="ARBA" id="ARBA00022728"/>
    </source>
</evidence>
<protein>
    <recommendedName>
        <fullName evidence="9">G-patch domain-containing protein</fullName>
    </recommendedName>
</protein>
<evidence type="ECO:0000313" key="11">
    <source>
        <dbReference type="Proteomes" id="UP000007110"/>
    </source>
</evidence>
<name>A0A7M7T004_STRPU</name>
<feature type="compositionally biased region" description="Gly residues" evidence="8">
    <location>
        <begin position="53"/>
        <end position="65"/>
    </location>
</feature>
<dbReference type="OMA" id="CEQDIIQ"/>
<organism evidence="10 11">
    <name type="scientific">Strongylocentrotus purpuratus</name>
    <name type="common">Purple sea urchin</name>
    <dbReference type="NCBI Taxonomy" id="7668"/>
    <lineage>
        <taxon>Eukaryota</taxon>
        <taxon>Metazoa</taxon>
        <taxon>Echinodermata</taxon>
        <taxon>Eleutherozoa</taxon>
        <taxon>Echinozoa</taxon>
        <taxon>Echinoidea</taxon>
        <taxon>Euechinoidea</taxon>
        <taxon>Echinacea</taxon>
        <taxon>Camarodonta</taxon>
        <taxon>Echinidea</taxon>
        <taxon>Strongylocentrotidae</taxon>
        <taxon>Strongylocentrotus</taxon>
    </lineage>
</organism>
<feature type="compositionally biased region" description="Pro residues" evidence="8">
    <location>
        <begin position="693"/>
        <end position="711"/>
    </location>
</feature>
<feature type="region of interest" description="Disordered" evidence="8">
    <location>
        <begin position="687"/>
        <end position="717"/>
    </location>
</feature>
<dbReference type="FunCoup" id="A0A7M7T004">
    <property type="interactions" value="1910"/>
</dbReference>
<dbReference type="Proteomes" id="UP000007110">
    <property type="component" value="Unassembled WGS sequence"/>
</dbReference>
<dbReference type="Pfam" id="PF01585">
    <property type="entry name" value="G-patch"/>
    <property type="match status" value="1"/>
</dbReference>
<evidence type="ECO:0000256" key="2">
    <source>
        <dbReference type="ARBA" id="ARBA00010900"/>
    </source>
</evidence>
<evidence type="ECO:0000259" key="9">
    <source>
        <dbReference type="PROSITE" id="PS50174"/>
    </source>
</evidence>
<dbReference type="EnsemblMetazoa" id="XM_030987902">
    <property type="protein sequence ID" value="XP_030843762"/>
    <property type="gene ID" value="LOC585686"/>
</dbReference>
<evidence type="ECO:0000256" key="5">
    <source>
        <dbReference type="ARBA" id="ARBA00023187"/>
    </source>
</evidence>
<dbReference type="Pfam" id="PF07842">
    <property type="entry name" value="GCFC"/>
    <property type="match status" value="1"/>
</dbReference>
<dbReference type="Pfam" id="PF12457">
    <property type="entry name" value="TIP_N"/>
    <property type="match status" value="1"/>
</dbReference>
<evidence type="ECO:0000256" key="6">
    <source>
        <dbReference type="ARBA" id="ARBA00023242"/>
    </source>
</evidence>
<dbReference type="AlphaFoldDB" id="A0A7M7T004"/>
<evidence type="ECO:0000256" key="1">
    <source>
        <dbReference type="ARBA" id="ARBA00004123"/>
    </source>
</evidence>
<evidence type="ECO:0000313" key="10">
    <source>
        <dbReference type="EnsemblMetazoa" id="XP_030843762"/>
    </source>
</evidence>
<dbReference type="PROSITE" id="PS50174">
    <property type="entry name" value="G_PATCH"/>
    <property type="match status" value="1"/>
</dbReference>
<dbReference type="PIRSF" id="PIRSF017706">
    <property type="entry name" value="TFIP11"/>
    <property type="match status" value="1"/>
</dbReference>
<dbReference type="OrthoDB" id="4822at2759"/>
<dbReference type="InterPro" id="IPR022783">
    <property type="entry name" value="GCFC_dom"/>
</dbReference>
<comment type="similarity">
    <text evidence="2 7">Belongs to the TFP11/STIP family.</text>
</comment>
<keyword evidence="6 7" id="KW-0539">Nucleus</keyword>
<keyword evidence="4 7" id="KW-0747">Spliceosome</keyword>
<dbReference type="PANTHER" id="PTHR23329">
    <property type="entry name" value="TUFTELIN-INTERACTING PROTEIN 11-RELATED"/>
    <property type="match status" value="1"/>
</dbReference>
<feature type="compositionally biased region" description="Polar residues" evidence="8">
    <location>
        <begin position="95"/>
        <end position="104"/>
    </location>
</feature>
<dbReference type="PANTHER" id="PTHR23329:SF1">
    <property type="entry name" value="TUFTELIN-INTERACTING PROTEIN 11"/>
    <property type="match status" value="1"/>
</dbReference>
<feature type="region of interest" description="Disordered" evidence="8">
    <location>
        <begin position="40"/>
        <end position="113"/>
    </location>
</feature>
<evidence type="ECO:0000256" key="7">
    <source>
        <dbReference type="PIRNR" id="PIRNR017706"/>
    </source>
</evidence>
<dbReference type="GeneID" id="585686"/>
<dbReference type="InParanoid" id="A0A7M7T004"/>
<keyword evidence="5 7" id="KW-0508">mRNA splicing</keyword>
<dbReference type="GO" id="GO:0003676">
    <property type="term" value="F:nucleic acid binding"/>
    <property type="evidence" value="ECO:0007669"/>
    <property type="project" value="InterPro"/>
</dbReference>
<comment type="subcellular location">
    <subcellularLocation>
        <location evidence="1 7">Nucleus</location>
    </subcellularLocation>
</comment>
<reference evidence="11" key="1">
    <citation type="submission" date="2015-02" db="EMBL/GenBank/DDBJ databases">
        <title>Genome sequencing for Strongylocentrotus purpuratus.</title>
        <authorList>
            <person name="Murali S."/>
            <person name="Liu Y."/>
            <person name="Vee V."/>
            <person name="English A."/>
            <person name="Wang M."/>
            <person name="Skinner E."/>
            <person name="Han Y."/>
            <person name="Muzny D.M."/>
            <person name="Worley K.C."/>
            <person name="Gibbs R.A."/>
        </authorList>
    </citation>
    <scope>NUCLEOTIDE SEQUENCE</scope>
</reference>
<keyword evidence="3 7" id="KW-0507">mRNA processing</keyword>
<dbReference type="CTD" id="24144"/>
<dbReference type="KEGG" id="spu:585686"/>
<keyword evidence="11" id="KW-1185">Reference proteome</keyword>
<dbReference type="InterPro" id="IPR045211">
    <property type="entry name" value="TFP11/STIP/Ntr1"/>
</dbReference>
<evidence type="ECO:0000256" key="3">
    <source>
        <dbReference type="ARBA" id="ARBA00022664"/>
    </source>
</evidence>
<dbReference type="GO" id="GO:0071008">
    <property type="term" value="C:U2-type post-mRNA release spliceosomal complex"/>
    <property type="evidence" value="ECO:0000318"/>
    <property type="project" value="GO_Central"/>
</dbReference>
<proteinExistence type="inferred from homology"/>
<evidence type="ECO:0000256" key="8">
    <source>
        <dbReference type="SAM" id="MobiDB-lite"/>
    </source>
</evidence>
<dbReference type="SMART" id="SM00443">
    <property type="entry name" value="G_patch"/>
    <property type="match status" value="1"/>
</dbReference>
<dbReference type="GO" id="GO:0000390">
    <property type="term" value="P:spliceosomal complex disassembly"/>
    <property type="evidence" value="ECO:0000318"/>
    <property type="project" value="GO_Central"/>
</dbReference>
<feature type="domain" description="G-patch" evidence="9">
    <location>
        <begin position="126"/>
        <end position="172"/>
    </location>
</feature>
<reference evidence="10" key="2">
    <citation type="submission" date="2021-01" db="UniProtKB">
        <authorList>
            <consortium name="EnsemblMetazoa"/>
        </authorList>
    </citation>
    <scope>IDENTIFICATION</scope>
</reference>
<accession>A0A7M7T004</accession>
<sequence>MMDSDDEKEAFEVTDYDLANEFNINRPQGRQTKAQAIYGMWAQDSDDENERTGFGGGSRKGGGFDPLGDMGFISRGFKGDKKEDDGEGDEKDPEPSTSKASKTQAQRRHAKLMKTDKDFAKWQKHTSGFGEKLLIQMGYIPGKGVGKFNQGIVRPVEATKHKGKGAIGHGRPLRQTIVSDDEIDDEEIARKLGEPAPVKGTSKWKKNDQVKGQKTYVYKTVDEVKRTGVSKKQPKSLPNQHLTKVKVIDMTGPEQRVLSGYSEISKGHDKPVETFETLEAGKKVFEMPELMHNLDILVEMAEQRIIKHDRQLHHEDDTIVNLQHENQKTSSILEQEQAVIDRLSTVIEVIESLAERSNPGHPNPVTLSDFEDSFQRLREDMAQEWKAFQLVDITVALVFPLIRTELRDWKPISETKTHLDLFQTWKDILDCVDCQMIIQDHPAITAYERLVWEEWMPVVRRGVTGWNVHDCDPLIEFLENWLPLTPRWILDNILDQLVFPKLQRAVESWNPLTDVVPIHSWLHPWLPLLGEQLAPLYIPIRQKFGSALRDWHPSDSSAKTILLPWKPVFSKGTMEAFVIRHIVPKLAMCLQQFVVNPYQQHLEPFEWVMAWEDFMPRPTLVKIFESNFLPKWLQVLCSWLNNNPNYQEVVAWYSGWKKLFPEYLHAEPGIKSFFNQALDVMKRAVSGSGPVQVPRPPPPPGPPPAAPPLPSQPASKWSNEPVMVKSSATGIPTTFKDLVEKKAAESGILFAPTQRRQAGATVYNFGHLLMYIDRGVSYVQQGTDWTPTSIYTMIDMALKGS</sequence>